<proteinExistence type="predicted"/>
<gene>
    <name evidence="2" type="ORF">MNBD_NITROSPIRAE01-312</name>
</gene>
<keyword evidence="1" id="KW-0812">Transmembrane</keyword>
<keyword evidence="1" id="KW-0472">Membrane</keyword>
<feature type="non-terminal residue" evidence="2">
    <location>
        <position position="48"/>
    </location>
</feature>
<sequence>MNSEYYNLTSLYVISMNLILGFTMVQTLRLFGASKKVMLILSGILSLW</sequence>
<dbReference type="EMBL" id="UOGF01000002">
    <property type="protein sequence ID" value="VAX25814.1"/>
    <property type="molecule type" value="Genomic_DNA"/>
</dbReference>
<evidence type="ECO:0000256" key="1">
    <source>
        <dbReference type="SAM" id="Phobius"/>
    </source>
</evidence>
<dbReference type="AlphaFoldDB" id="A0A3B1CPF5"/>
<accession>A0A3B1CPF5</accession>
<name>A0A3B1CPF5_9ZZZZ</name>
<keyword evidence="1" id="KW-1133">Transmembrane helix</keyword>
<organism evidence="2">
    <name type="scientific">hydrothermal vent metagenome</name>
    <dbReference type="NCBI Taxonomy" id="652676"/>
    <lineage>
        <taxon>unclassified sequences</taxon>
        <taxon>metagenomes</taxon>
        <taxon>ecological metagenomes</taxon>
    </lineage>
</organism>
<reference evidence="2" key="1">
    <citation type="submission" date="2018-06" db="EMBL/GenBank/DDBJ databases">
        <authorList>
            <person name="Zhirakovskaya E."/>
        </authorList>
    </citation>
    <scope>NUCLEOTIDE SEQUENCE</scope>
</reference>
<feature type="transmembrane region" description="Helical" evidence="1">
    <location>
        <begin position="12"/>
        <end position="31"/>
    </location>
</feature>
<evidence type="ECO:0000313" key="2">
    <source>
        <dbReference type="EMBL" id="VAX25814.1"/>
    </source>
</evidence>
<protein>
    <submittedName>
        <fullName evidence="2">Uncharacterized protein</fullName>
    </submittedName>
</protein>